<gene>
    <name evidence="4" type="ORF">Mterra_00476</name>
</gene>
<dbReference type="Gene3D" id="2.60.40.10">
    <property type="entry name" value="Immunoglobulins"/>
    <property type="match status" value="2"/>
</dbReference>
<dbReference type="SUPFAM" id="SSF49265">
    <property type="entry name" value="Fibronectin type III"/>
    <property type="match status" value="1"/>
</dbReference>
<dbReference type="CDD" id="cd02851">
    <property type="entry name" value="E_set_GO_C"/>
    <property type="match status" value="1"/>
</dbReference>
<dbReference type="CDD" id="cd00063">
    <property type="entry name" value="FN3"/>
    <property type="match status" value="1"/>
</dbReference>
<dbReference type="InterPro" id="IPR013783">
    <property type="entry name" value="Ig-like_fold"/>
</dbReference>
<dbReference type="RefSeq" id="WP_147372512.1">
    <property type="nucleotide sequence ID" value="NZ_QXDL01000010.1"/>
</dbReference>
<proteinExistence type="predicted"/>
<dbReference type="InterPro" id="IPR006652">
    <property type="entry name" value="Kelch_1"/>
</dbReference>
<dbReference type="AlphaFoldDB" id="A0A399F2G6"/>
<name>A0A399F2G6_9DEIN</name>
<dbReference type="PROSITE" id="PS50853">
    <property type="entry name" value="FN3"/>
    <property type="match status" value="1"/>
</dbReference>
<dbReference type="SUPFAM" id="SSF81296">
    <property type="entry name" value="E set domains"/>
    <property type="match status" value="1"/>
</dbReference>
<dbReference type="OrthoDB" id="8673369at2"/>
<keyword evidence="5" id="KW-1185">Reference proteome</keyword>
<comment type="caution">
    <text evidence="4">The sequence shown here is derived from an EMBL/GenBank/DDBJ whole genome shotgun (WGS) entry which is preliminary data.</text>
</comment>
<evidence type="ECO:0000256" key="2">
    <source>
        <dbReference type="SAM" id="SignalP"/>
    </source>
</evidence>
<dbReference type="InterPro" id="IPR037293">
    <property type="entry name" value="Gal_Oxidase_central_sf"/>
</dbReference>
<dbReference type="Proteomes" id="UP000265715">
    <property type="component" value="Unassembled WGS sequence"/>
</dbReference>
<dbReference type="Pfam" id="PF07250">
    <property type="entry name" value="Glyoxal_oxid_N"/>
    <property type="match status" value="1"/>
</dbReference>
<dbReference type="InterPro" id="IPR009880">
    <property type="entry name" value="Glyoxal_oxidase_N"/>
</dbReference>
<dbReference type="PROSITE" id="PS51257">
    <property type="entry name" value="PROKAR_LIPOPROTEIN"/>
    <property type="match status" value="1"/>
</dbReference>
<sequence length="587" mass="62777">MNPGKMILLGLAVVLAACAGPDPAPAKPAVLEAITLSERQVRLSWPAAAHARAYEIERSTAGGAYEPLAQGAATAYVDSTVAADQRYSYRVRALNWGGASGWAESGAVITPPKPTPRAHLEGVFGTARSWPLVATHAVLLPDGTLMSWYSQDAIGNHRDNTDPIYHTGTRVDLWNPRTLEHRPANNSTTDLLCVGHVVLSDGRLFAAGGNLGGTNGSDHTNYYDPARGAWARGPDMAAGRWYPTLTLLPNEEVLITGGSDAQGKDNPAPEVLQRDGTLRLLSNARTDTWDLNHWYPWMFVTPTGRVFHAGSSNRLRFLEPAGQGAWGEGYPRDGKNRWYGSAVMYQAGKILVIGGGGPDATTTLLDVSADGEPGVRPGPSMRFGRTHFDATLLADGRVFVNGGNDGEKFSDEATVYDSEIWDPQSNAWAPGARASVPRNYHSTALLLPDGTVWTAGGGGCGEDCGVNHPNYEIYYPPYLFEPDGSGRYARRPSLTGAPRTLGYGQRFTLQSPDAPSIASVSLVALGAATHGFNMNQRFMKLTLEGKGSATLEVRAPASPNLAPPGFYLLFILDGRGVPSVGEIVRLE</sequence>
<dbReference type="InterPro" id="IPR003961">
    <property type="entry name" value="FN3_dom"/>
</dbReference>
<evidence type="ECO:0000256" key="1">
    <source>
        <dbReference type="ARBA" id="ARBA00022729"/>
    </source>
</evidence>
<dbReference type="InterPro" id="IPR014756">
    <property type="entry name" value="Ig_E-set"/>
</dbReference>
<dbReference type="InterPro" id="IPR015202">
    <property type="entry name" value="GO-like_E_set"/>
</dbReference>
<protein>
    <recommendedName>
        <fullName evidence="3">Fibronectin type-III domain-containing protein</fullName>
    </recommendedName>
</protein>
<dbReference type="PANTHER" id="PTHR32208:SF21">
    <property type="entry name" value="LOW QUALITY PROTEIN: ALDEHYDE OXIDASE GLOX-LIKE"/>
    <property type="match status" value="1"/>
</dbReference>
<feature type="domain" description="Fibronectin type-III" evidence="3">
    <location>
        <begin position="24"/>
        <end position="113"/>
    </location>
</feature>
<dbReference type="EMBL" id="QXDL01000010">
    <property type="protein sequence ID" value="RIH90408.1"/>
    <property type="molecule type" value="Genomic_DNA"/>
</dbReference>
<reference evidence="4 5" key="1">
    <citation type="submission" date="2018-08" db="EMBL/GenBank/DDBJ databases">
        <title>Meiothermus terrae DSM 26712 genome sequencing project.</title>
        <authorList>
            <person name="Da Costa M.S."/>
            <person name="Albuquerque L."/>
            <person name="Raposo P."/>
            <person name="Froufe H.J.C."/>
            <person name="Barroso C.S."/>
            <person name="Egas C."/>
        </authorList>
    </citation>
    <scope>NUCLEOTIDE SEQUENCE [LARGE SCALE GENOMIC DNA]</scope>
    <source>
        <strain evidence="4 5">DSM 26712</strain>
    </source>
</reference>
<dbReference type="InterPro" id="IPR036116">
    <property type="entry name" value="FN3_sf"/>
</dbReference>
<dbReference type="Gene3D" id="2.130.10.80">
    <property type="entry name" value="Galactose oxidase/kelch, beta-propeller"/>
    <property type="match status" value="1"/>
</dbReference>
<dbReference type="SUPFAM" id="SSF50965">
    <property type="entry name" value="Galactose oxidase, central domain"/>
    <property type="match status" value="1"/>
</dbReference>
<feature type="signal peptide" evidence="2">
    <location>
        <begin position="1"/>
        <end position="26"/>
    </location>
</feature>
<dbReference type="SMART" id="SM00612">
    <property type="entry name" value="Kelch"/>
    <property type="match status" value="3"/>
</dbReference>
<dbReference type="InterPro" id="IPR011043">
    <property type="entry name" value="Gal_Oxase/kelch_b-propeller"/>
</dbReference>
<keyword evidence="1 2" id="KW-0732">Signal</keyword>
<feature type="chain" id="PRO_5017387898" description="Fibronectin type-III domain-containing protein" evidence="2">
    <location>
        <begin position="27"/>
        <end position="587"/>
    </location>
</feature>
<organism evidence="4 5">
    <name type="scientific">Calidithermus terrae</name>
    <dbReference type="NCBI Taxonomy" id="1408545"/>
    <lineage>
        <taxon>Bacteria</taxon>
        <taxon>Thermotogati</taxon>
        <taxon>Deinococcota</taxon>
        <taxon>Deinococci</taxon>
        <taxon>Thermales</taxon>
        <taxon>Thermaceae</taxon>
        <taxon>Calidithermus</taxon>
    </lineage>
</organism>
<accession>A0A399F2G6</accession>
<evidence type="ECO:0000259" key="3">
    <source>
        <dbReference type="PROSITE" id="PS50853"/>
    </source>
</evidence>
<dbReference type="Pfam" id="PF09118">
    <property type="entry name" value="GO-like_E_set"/>
    <property type="match status" value="1"/>
</dbReference>
<dbReference type="PANTHER" id="PTHR32208">
    <property type="entry name" value="SECRETED PROTEIN-RELATED"/>
    <property type="match status" value="1"/>
</dbReference>
<evidence type="ECO:0000313" key="5">
    <source>
        <dbReference type="Proteomes" id="UP000265715"/>
    </source>
</evidence>
<evidence type="ECO:0000313" key="4">
    <source>
        <dbReference type="EMBL" id="RIH90408.1"/>
    </source>
</evidence>